<organism evidence="1">
    <name type="scientific">Octopus bimaculoides</name>
    <name type="common">California two-spotted octopus</name>
    <dbReference type="NCBI Taxonomy" id="37653"/>
    <lineage>
        <taxon>Eukaryota</taxon>
        <taxon>Metazoa</taxon>
        <taxon>Spiralia</taxon>
        <taxon>Lophotrochozoa</taxon>
        <taxon>Mollusca</taxon>
        <taxon>Cephalopoda</taxon>
        <taxon>Coleoidea</taxon>
        <taxon>Octopodiformes</taxon>
        <taxon>Octopoda</taxon>
        <taxon>Incirrata</taxon>
        <taxon>Octopodidae</taxon>
        <taxon>Octopus</taxon>
    </lineage>
</organism>
<dbReference type="Gene3D" id="3.30.420.10">
    <property type="entry name" value="Ribonuclease H-like superfamily/Ribonuclease H"/>
    <property type="match status" value="1"/>
</dbReference>
<proteinExistence type="predicted"/>
<dbReference type="GO" id="GO:0003676">
    <property type="term" value="F:nucleic acid binding"/>
    <property type="evidence" value="ECO:0007669"/>
    <property type="project" value="InterPro"/>
</dbReference>
<accession>A0A0L8H9K4</accession>
<dbReference type="AlphaFoldDB" id="A0A0L8H9K4"/>
<dbReference type="STRING" id="37653.A0A0L8H9K4"/>
<sequence>MVWAAFASDRSKSPLIFIDVSVKVNSEVYVEMLDEKVLPWVTETFRTVTSSLKTALAHSSNLTQKWCKKCFSGFWDETI</sequence>
<dbReference type="OrthoDB" id="7951431at2759"/>
<protein>
    <submittedName>
        <fullName evidence="1">Uncharacterized protein</fullName>
    </submittedName>
</protein>
<dbReference type="EMBL" id="KQ418765">
    <property type="protein sequence ID" value="KOF85978.1"/>
    <property type="molecule type" value="Genomic_DNA"/>
</dbReference>
<name>A0A0L8H9K4_OCTBM</name>
<gene>
    <name evidence="1" type="ORF">OCBIM_22019430mg</name>
</gene>
<dbReference type="InterPro" id="IPR036397">
    <property type="entry name" value="RNaseH_sf"/>
</dbReference>
<reference evidence="1" key="1">
    <citation type="submission" date="2015-07" db="EMBL/GenBank/DDBJ databases">
        <title>MeaNS - Measles Nucleotide Surveillance Program.</title>
        <authorList>
            <person name="Tran T."/>
            <person name="Druce J."/>
        </authorList>
    </citation>
    <scope>NUCLEOTIDE SEQUENCE</scope>
    <source>
        <strain evidence="1">UCB-OBI-ISO-001</strain>
        <tissue evidence="1">Gonad</tissue>
    </source>
</reference>
<evidence type="ECO:0000313" key="1">
    <source>
        <dbReference type="EMBL" id="KOF85978.1"/>
    </source>
</evidence>